<comment type="caution">
    <text evidence="1">The sequence shown here is derived from an EMBL/GenBank/DDBJ whole genome shotgun (WGS) entry which is preliminary data.</text>
</comment>
<dbReference type="AlphaFoldDB" id="A0A7J7VZ57"/>
<keyword evidence="2" id="KW-1185">Reference proteome</keyword>
<dbReference type="EMBL" id="JABWUV010000009">
    <property type="protein sequence ID" value="KAF6330343.1"/>
    <property type="molecule type" value="Genomic_DNA"/>
</dbReference>
<accession>A0A7J7VZ57</accession>
<evidence type="ECO:0000313" key="2">
    <source>
        <dbReference type="Proteomes" id="UP000527355"/>
    </source>
</evidence>
<name>A0A7J7VZ57_MYOMY</name>
<proteinExistence type="predicted"/>
<reference evidence="1 2" key="1">
    <citation type="journal article" date="2020" name="Nature">
        <title>Six reference-quality genomes reveal evolution of bat adaptations.</title>
        <authorList>
            <person name="Jebb D."/>
            <person name="Huang Z."/>
            <person name="Pippel M."/>
            <person name="Hughes G.M."/>
            <person name="Lavrichenko K."/>
            <person name="Devanna P."/>
            <person name="Winkler S."/>
            <person name="Jermiin L.S."/>
            <person name="Skirmuntt E.C."/>
            <person name="Katzourakis A."/>
            <person name="Burkitt-Gray L."/>
            <person name="Ray D.A."/>
            <person name="Sullivan K.A.M."/>
            <person name="Roscito J.G."/>
            <person name="Kirilenko B.M."/>
            <person name="Davalos L.M."/>
            <person name="Corthals A.P."/>
            <person name="Power M.L."/>
            <person name="Jones G."/>
            <person name="Ransome R.D."/>
            <person name="Dechmann D.K.N."/>
            <person name="Locatelli A.G."/>
            <person name="Puechmaille S.J."/>
            <person name="Fedrigo O."/>
            <person name="Jarvis E.D."/>
            <person name="Hiller M."/>
            <person name="Vernes S.C."/>
            <person name="Myers E.W."/>
            <person name="Teeling E.C."/>
        </authorList>
    </citation>
    <scope>NUCLEOTIDE SEQUENCE [LARGE SCALE GENOMIC DNA]</scope>
    <source>
        <strain evidence="1">MMyoMyo1</strain>
        <tissue evidence="1">Flight muscle</tissue>
    </source>
</reference>
<evidence type="ECO:0000313" key="1">
    <source>
        <dbReference type="EMBL" id="KAF6330343.1"/>
    </source>
</evidence>
<gene>
    <name evidence="1" type="ORF">mMyoMyo1_012333</name>
</gene>
<organism evidence="1 2">
    <name type="scientific">Myotis myotis</name>
    <name type="common">Greater mouse-eared bat</name>
    <name type="synonym">Vespertilio myotis</name>
    <dbReference type="NCBI Taxonomy" id="51298"/>
    <lineage>
        <taxon>Eukaryota</taxon>
        <taxon>Metazoa</taxon>
        <taxon>Chordata</taxon>
        <taxon>Craniata</taxon>
        <taxon>Vertebrata</taxon>
        <taxon>Euteleostomi</taxon>
        <taxon>Mammalia</taxon>
        <taxon>Eutheria</taxon>
        <taxon>Laurasiatheria</taxon>
        <taxon>Chiroptera</taxon>
        <taxon>Yangochiroptera</taxon>
        <taxon>Vespertilionidae</taxon>
        <taxon>Myotis</taxon>
    </lineage>
</organism>
<protein>
    <submittedName>
        <fullName evidence="1">Uncharacterized protein</fullName>
    </submittedName>
</protein>
<dbReference type="Proteomes" id="UP000527355">
    <property type="component" value="Unassembled WGS sequence"/>
</dbReference>
<sequence>MTRNTCPSCSQHFRLQKTNPRGRSALDNCQLTTECKREPGKNGRTARLSRELSTKLRFVVLSHQFLKCVLVQQKLMYTKSKGSIFLSKLFSLMAFGSFKPTQMGTYNVPSTGKGFMVLCLCSKWQSSSWCLIA</sequence>